<proteinExistence type="predicted"/>
<comment type="caution">
    <text evidence="3">The sequence shown here is derived from an EMBL/GenBank/DDBJ whole genome shotgun (WGS) entry which is preliminary data.</text>
</comment>
<dbReference type="AlphaFoldDB" id="A0A4Q1JWE1"/>
<feature type="region of interest" description="Disordered" evidence="1">
    <location>
        <begin position="23"/>
        <end position="81"/>
    </location>
</feature>
<sequence length="97" mass="9910">MLRASLASVLLLCAIAPALAQTGRSLPSGSCEDLETQATDDARRAGASHPASSAARSKYSAPSATPAAAGSRGGGSDDDALRLRAPKWHSFLPGMFR</sequence>
<dbReference type="OrthoDB" id="5988501at2"/>
<keyword evidence="2" id="KW-0732">Signal</keyword>
<protein>
    <recommendedName>
        <fullName evidence="5">Secreted protein</fullName>
    </recommendedName>
</protein>
<dbReference type="RefSeq" id="WP_129470734.1">
    <property type="nucleotide sequence ID" value="NZ_SAWZ01000003.1"/>
</dbReference>
<feature type="chain" id="PRO_5020744707" description="Secreted protein" evidence="2">
    <location>
        <begin position="21"/>
        <end position="97"/>
    </location>
</feature>
<gene>
    <name evidence="3" type="ORF">EPA99_08315</name>
</gene>
<keyword evidence="4" id="KW-1185">Reference proteome</keyword>
<evidence type="ECO:0000313" key="4">
    <source>
        <dbReference type="Proteomes" id="UP000289784"/>
    </source>
</evidence>
<dbReference type="EMBL" id="SAWZ01000003">
    <property type="protein sequence ID" value="RXR06628.1"/>
    <property type="molecule type" value="Genomic_DNA"/>
</dbReference>
<reference evidence="3 4" key="1">
    <citation type="submission" date="2019-01" db="EMBL/GenBank/DDBJ databases">
        <title>Pseudoxanthomonas composti sp. nov., isolated from compost.</title>
        <authorList>
            <person name="Yang G."/>
        </authorList>
    </citation>
    <scope>NUCLEOTIDE SEQUENCE [LARGE SCALE GENOMIC DNA]</scope>
    <source>
        <strain evidence="3 4">GSS15</strain>
    </source>
</reference>
<dbReference type="Proteomes" id="UP000289784">
    <property type="component" value="Unassembled WGS sequence"/>
</dbReference>
<evidence type="ECO:0000256" key="2">
    <source>
        <dbReference type="SAM" id="SignalP"/>
    </source>
</evidence>
<organism evidence="3 4">
    <name type="scientific">Pseudoxanthomonas composti</name>
    <dbReference type="NCBI Taxonomy" id="2137479"/>
    <lineage>
        <taxon>Bacteria</taxon>
        <taxon>Pseudomonadati</taxon>
        <taxon>Pseudomonadota</taxon>
        <taxon>Gammaproteobacteria</taxon>
        <taxon>Lysobacterales</taxon>
        <taxon>Lysobacteraceae</taxon>
        <taxon>Pseudoxanthomonas</taxon>
    </lineage>
</organism>
<evidence type="ECO:0000313" key="3">
    <source>
        <dbReference type="EMBL" id="RXR06628.1"/>
    </source>
</evidence>
<accession>A0A4Q1JWE1</accession>
<name>A0A4Q1JWE1_9GAMM</name>
<evidence type="ECO:0008006" key="5">
    <source>
        <dbReference type="Google" id="ProtNLM"/>
    </source>
</evidence>
<feature type="compositionally biased region" description="Low complexity" evidence="1">
    <location>
        <begin position="60"/>
        <end position="70"/>
    </location>
</feature>
<evidence type="ECO:0000256" key="1">
    <source>
        <dbReference type="SAM" id="MobiDB-lite"/>
    </source>
</evidence>
<feature type="signal peptide" evidence="2">
    <location>
        <begin position="1"/>
        <end position="20"/>
    </location>
</feature>